<gene>
    <name evidence="4" type="ORF">GS601_21820</name>
</gene>
<feature type="transmembrane region" description="Helical" evidence="3">
    <location>
        <begin position="28"/>
        <end position="49"/>
    </location>
</feature>
<keyword evidence="2" id="KW-0067">ATP-binding</keyword>
<dbReference type="PANTHER" id="PTHR43788:SF6">
    <property type="entry name" value="DNA HELICASE B"/>
    <property type="match status" value="1"/>
</dbReference>
<keyword evidence="3" id="KW-0812">Transmembrane</keyword>
<protein>
    <submittedName>
        <fullName evidence="4">AAA family ATPase</fullName>
    </submittedName>
</protein>
<evidence type="ECO:0000313" key="5">
    <source>
        <dbReference type="Proteomes" id="UP000646053"/>
    </source>
</evidence>
<keyword evidence="5" id="KW-1185">Reference proteome</keyword>
<proteinExistence type="predicted"/>
<dbReference type="RefSeq" id="WP_162425414.1">
    <property type="nucleotide sequence ID" value="NZ_WVIE01000044.1"/>
</dbReference>
<reference evidence="4" key="1">
    <citation type="submission" date="2019-12" db="EMBL/GenBank/DDBJ databases">
        <title>High-Quality draft genome sequences of three cyanobacteria isolated from the limestone walls of the Old Cathedral of Coimbra.</title>
        <authorList>
            <person name="Tiago I."/>
            <person name="Soares F."/>
            <person name="Portugal A."/>
        </authorList>
    </citation>
    <scope>NUCLEOTIDE SEQUENCE</scope>
    <source>
        <strain evidence="4">A</strain>
    </source>
</reference>
<keyword evidence="3" id="KW-0472">Membrane</keyword>
<dbReference type="EMBL" id="WVIE01000044">
    <property type="protein sequence ID" value="NDJ19890.1"/>
    <property type="molecule type" value="Genomic_DNA"/>
</dbReference>
<dbReference type="GO" id="GO:0003678">
    <property type="term" value="F:DNA helicase activity"/>
    <property type="evidence" value="ECO:0007669"/>
    <property type="project" value="UniProtKB-ARBA"/>
</dbReference>
<dbReference type="InterPro" id="IPR027417">
    <property type="entry name" value="P-loop_NTPase"/>
</dbReference>
<dbReference type="AlphaFoldDB" id="A0A8J7ZD60"/>
<evidence type="ECO:0000313" key="4">
    <source>
        <dbReference type="EMBL" id="NDJ19890.1"/>
    </source>
</evidence>
<keyword evidence="3" id="KW-1133">Transmembrane helix</keyword>
<sequence length="458" mass="51918">MMQTLPASSPAVSFPFQLTEQQRQALDAMWTFILQPAFTAALFLLVGFAGTGKSTIVFQLVKVLVSQGKRVVLTAPTNKAVGVLQRMALENGVTGVDFFTIHQLLGLGMVSRGNEKVLAPTGTSYIGLFDVVFIDECSMIGEQLWHWIEEASKRTSTWHPLKMILMGDPAQLNPVNEGRSPAFTIPNKAVLTQVVRQGTDSPLLEFITACRYSVTKSKAPFEPFAKYLPDKTNGSLLVKRRSLLKYAFKKISGEFTQNPDCFRILSWTNAQVDYYNQQIRNHLYGRATTRFIPGERLITRDPVLAPDSQTIILSTSTEFTIQEFSEDRYSNYKAWRLKVATDDGISRQIYALHEDEQNRFDTETHRLLAIAKRNPFLWRDYYHHLEQFANVRNCFAITVHNSQGSTFLECGVDGQDLSKRLNPERGDTAKDLLAKVKEHNRLWYVGASRARRRILVVP</sequence>
<comment type="caution">
    <text evidence="4">The sequence shown here is derived from an EMBL/GenBank/DDBJ whole genome shotgun (WGS) entry which is preliminary data.</text>
</comment>
<evidence type="ECO:0000256" key="1">
    <source>
        <dbReference type="ARBA" id="ARBA00022741"/>
    </source>
</evidence>
<organism evidence="4 5">
    <name type="scientific">Myxacorys almedinensis A</name>
    <dbReference type="NCBI Taxonomy" id="2690445"/>
    <lineage>
        <taxon>Bacteria</taxon>
        <taxon>Bacillati</taxon>
        <taxon>Cyanobacteriota</taxon>
        <taxon>Cyanophyceae</taxon>
        <taxon>Leptolyngbyales</taxon>
        <taxon>Leptolyngbyaceae</taxon>
        <taxon>Myxacorys</taxon>
        <taxon>Myxacorys almedinensis</taxon>
    </lineage>
</organism>
<name>A0A8J7ZD60_9CYAN</name>
<keyword evidence="1" id="KW-0547">Nucleotide-binding</keyword>
<dbReference type="PANTHER" id="PTHR43788">
    <property type="entry name" value="DNA2/NAM7 HELICASE FAMILY MEMBER"/>
    <property type="match status" value="1"/>
</dbReference>
<dbReference type="InterPro" id="IPR050534">
    <property type="entry name" value="Coronavir_polyprotein_1ab"/>
</dbReference>
<dbReference type="SUPFAM" id="SSF52540">
    <property type="entry name" value="P-loop containing nucleoside triphosphate hydrolases"/>
    <property type="match status" value="1"/>
</dbReference>
<evidence type="ECO:0000256" key="2">
    <source>
        <dbReference type="ARBA" id="ARBA00022840"/>
    </source>
</evidence>
<dbReference type="Proteomes" id="UP000646053">
    <property type="component" value="Unassembled WGS sequence"/>
</dbReference>
<dbReference type="Gene3D" id="3.40.50.300">
    <property type="entry name" value="P-loop containing nucleotide triphosphate hydrolases"/>
    <property type="match status" value="2"/>
</dbReference>
<accession>A0A8J7ZD60</accession>
<dbReference type="Pfam" id="PF13604">
    <property type="entry name" value="AAA_30"/>
    <property type="match status" value="1"/>
</dbReference>
<dbReference type="GO" id="GO:0005524">
    <property type="term" value="F:ATP binding"/>
    <property type="evidence" value="ECO:0007669"/>
    <property type="project" value="UniProtKB-KW"/>
</dbReference>
<evidence type="ECO:0000256" key="3">
    <source>
        <dbReference type="SAM" id="Phobius"/>
    </source>
</evidence>